<name>A0A5C6NLH8_9TELE</name>
<sequence length="187" mass="20299">MDPLMPSLCILDTNLPQDRQQCLLKASKEARATQLKSRQPTKDSGLRCLQTACDEEDMTGCPPPPATATATATSSGPSAFTVATVQEDDAELAEALASFERKDELNWGTGPLLRPMDASSGLLVDRESSGVFPPAGTGRETVNAALRSMENKFERDFIQLASDLSSYVAMTRNQASFNKVMDDMFRD</sequence>
<dbReference type="Gene3D" id="1.10.437.10">
    <property type="entry name" value="Blc2-like"/>
    <property type="match status" value="1"/>
</dbReference>
<organism evidence="2 3">
    <name type="scientific">Takifugu flavidus</name>
    <name type="common">sansaifugu</name>
    <dbReference type="NCBI Taxonomy" id="433684"/>
    <lineage>
        <taxon>Eukaryota</taxon>
        <taxon>Metazoa</taxon>
        <taxon>Chordata</taxon>
        <taxon>Craniata</taxon>
        <taxon>Vertebrata</taxon>
        <taxon>Euteleostomi</taxon>
        <taxon>Actinopterygii</taxon>
        <taxon>Neopterygii</taxon>
        <taxon>Teleostei</taxon>
        <taxon>Neoteleostei</taxon>
        <taxon>Acanthomorphata</taxon>
        <taxon>Eupercaria</taxon>
        <taxon>Tetraodontiformes</taxon>
        <taxon>Tetradontoidea</taxon>
        <taxon>Tetraodontidae</taxon>
        <taxon>Takifugu</taxon>
    </lineage>
</organism>
<dbReference type="EMBL" id="RHFK02000011">
    <property type="protein sequence ID" value="TWW68294.1"/>
    <property type="molecule type" value="Genomic_DNA"/>
</dbReference>
<comment type="caution">
    <text evidence="2">The sequence shown here is derived from an EMBL/GenBank/DDBJ whole genome shotgun (WGS) entry which is preliminary data.</text>
</comment>
<evidence type="ECO:0000313" key="2">
    <source>
        <dbReference type="EMBL" id="TWW68294.1"/>
    </source>
</evidence>
<dbReference type="SUPFAM" id="SSF56854">
    <property type="entry name" value="Bcl-2 inhibitors of programmed cell death"/>
    <property type="match status" value="1"/>
</dbReference>
<dbReference type="AlphaFoldDB" id="A0A5C6NLH8"/>
<feature type="region of interest" description="Disordered" evidence="1">
    <location>
        <begin position="55"/>
        <end position="75"/>
    </location>
</feature>
<evidence type="ECO:0000313" key="3">
    <source>
        <dbReference type="Proteomes" id="UP000324091"/>
    </source>
</evidence>
<dbReference type="InterPro" id="IPR036834">
    <property type="entry name" value="Bcl-2-like_sf"/>
</dbReference>
<protein>
    <submittedName>
        <fullName evidence="2">Uncharacterized protein</fullName>
    </submittedName>
</protein>
<gene>
    <name evidence="2" type="ORF">D4764_19G0000920</name>
</gene>
<accession>A0A5C6NLH8</accession>
<keyword evidence="3" id="KW-1185">Reference proteome</keyword>
<proteinExistence type="predicted"/>
<dbReference type="GO" id="GO:0042981">
    <property type="term" value="P:regulation of apoptotic process"/>
    <property type="evidence" value="ECO:0007669"/>
    <property type="project" value="InterPro"/>
</dbReference>
<evidence type="ECO:0000256" key="1">
    <source>
        <dbReference type="SAM" id="MobiDB-lite"/>
    </source>
</evidence>
<reference evidence="2 3" key="1">
    <citation type="submission" date="2019-04" db="EMBL/GenBank/DDBJ databases">
        <title>Chromosome genome assembly for Takifugu flavidus.</title>
        <authorList>
            <person name="Xiao S."/>
        </authorList>
    </citation>
    <scope>NUCLEOTIDE SEQUENCE [LARGE SCALE GENOMIC DNA]</scope>
    <source>
        <strain evidence="2">HTHZ2018</strain>
        <tissue evidence="2">Muscle</tissue>
    </source>
</reference>
<dbReference type="Proteomes" id="UP000324091">
    <property type="component" value="Chromosome 19"/>
</dbReference>